<dbReference type="InterPro" id="IPR032466">
    <property type="entry name" value="Metal_Hydrolase"/>
</dbReference>
<dbReference type="Gene3D" id="3.20.20.140">
    <property type="entry name" value="Metal-dependent hydrolases"/>
    <property type="match status" value="1"/>
</dbReference>
<accession>A0A1Y6FW77</accession>
<dbReference type="PIRSF" id="PIRSF005902">
    <property type="entry name" value="DNase_TatD"/>
    <property type="match status" value="1"/>
</dbReference>
<dbReference type="PANTHER" id="PTHR46124:SF2">
    <property type="entry name" value="D-AMINOACYL-TRNA DEACYLASE"/>
    <property type="match status" value="1"/>
</dbReference>
<sequence>MPWFDAGVNLTNSSFADNHEQVLERAAAAGVTRMVVIGTCLQSSREAIQLAERYPQQLVATVGVHPHDAAGVSDNYIAELRELAAHPLVRAIGECGLDFNRNYSPPEQQLRVFREQLELAAQLQLPVYLHERDALTQQLQLLSEFADKIPRLLTHCFTAGREALEKYLQLGCYIGITGWICDERRGDELRQAVKHIPADRLLLETDAPFLLPRTLKPKPKSRVNEPAHIPHIAGVVAALREQPVAELEQQCWHNSLTFFGTE</sequence>
<dbReference type="RefSeq" id="WP_086435080.1">
    <property type="nucleotide sequence ID" value="NZ_FXWH01000002.1"/>
</dbReference>
<dbReference type="InterPro" id="IPR018228">
    <property type="entry name" value="DNase_TatD-rel_CS"/>
</dbReference>
<dbReference type="InterPro" id="IPR001130">
    <property type="entry name" value="TatD-like"/>
</dbReference>
<protein>
    <submittedName>
        <fullName evidence="5">Sec-independent protein translocase TatD</fullName>
    </submittedName>
</protein>
<dbReference type="PANTHER" id="PTHR46124">
    <property type="entry name" value="D-AMINOACYL-TRNA DEACYLASE"/>
    <property type="match status" value="1"/>
</dbReference>
<feature type="binding site" evidence="4">
    <location>
        <position position="155"/>
    </location>
    <ligand>
        <name>a divalent metal cation</name>
        <dbReference type="ChEBI" id="CHEBI:60240"/>
        <label>2</label>
    </ligand>
</feature>
<dbReference type="SUPFAM" id="SSF51556">
    <property type="entry name" value="Metallo-dependent hydrolases"/>
    <property type="match status" value="1"/>
</dbReference>
<evidence type="ECO:0000313" key="6">
    <source>
        <dbReference type="Proteomes" id="UP000194450"/>
    </source>
</evidence>
<keyword evidence="3" id="KW-0378">Hydrolase</keyword>
<dbReference type="GO" id="GO:0016788">
    <property type="term" value="F:hydrolase activity, acting on ester bonds"/>
    <property type="evidence" value="ECO:0007669"/>
    <property type="project" value="InterPro"/>
</dbReference>
<feature type="binding site" evidence="4">
    <location>
        <position position="130"/>
    </location>
    <ligand>
        <name>a divalent metal cation</name>
        <dbReference type="ChEBI" id="CHEBI:60240"/>
        <label>2</label>
    </ligand>
</feature>
<comment type="similarity">
    <text evidence="1">Belongs to the metallo-dependent hydrolases superfamily. TatD-type hydrolase family.</text>
</comment>
<dbReference type="AlphaFoldDB" id="A0A1Y6FW77"/>
<gene>
    <name evidence="5" type="ORF">SAMN06297229_1947</name>
</gene>
<dbReference type="OrthoDB" id="9810005at2"/>
<dbReference type="GO" id="GO:0005829">
    <property type="term" value="C:cytosol"/>
    <property type="evidence" value="ECO:0007669"/>
    <property type="project" value="TreeGrafter"/>
</dbReference>
<evidence type="ECO:0000256" key="2">
    <source>
        <dbReference type="ARBA" id="ARBA00022723"/>
    </source>
</evidence>
<dbReference type="Proteomes" id="UP000194450">
    <property type="component" value="Unassembled WGS sequence"/>
</dbReference>
<keyword evidence="6" id="KW-1185">Reference proteome</keyword>
<feature type="binding site" evidence="4">
    <location>
        <position position="94"/>
    </location>
    <ligand>
        <name>a divalent metal cation</name>
        <dbReference type="ChEBI" id="CHEBI:60240"/>
        <label>1</label>
    </ligand>
</feature>
<dbReference type="EMBL" id="FXWH01000002">
    <property type="protein sequence ID" value="SMQ80032.1"/>
    <property type="molecule type" value="Genomic_DNA"/>
</dbReference>
<evidence type="ECO:0000256" key="3">
    <source>
        <dbReference type="ARBA" id="ARBA00022801"/>
    </source>
</evidence>
<dbReference type="GO" id="GO:0046872">
    <property type="term" value="F:metal ion binding"/>
    <property type="evidence" value="ECO:0007669"/>
    <property type="project" value="UniProtKB-KW"/>
</dbReference>
<dbReference type="Pfam" id="PF01026">
    <property type="entry name" value="TatD_DNase"/>
    <property type="match status" value="1"/>
</dbReference>
<dbReference type="FunFam" id="3.20.20.140:FF:000005">
    <property type="entry name" value="TatD family hydrolase"/>
    <property type="match status" value="1"/>
</dbReference>
<dbReference type="CDD" id="cd01310">
    <property type="entry name" value="TatD_DNAse"/>
    <property type="match status" value="1"/>
</dbReference>
<evidence type="ECO:0000313" key="5">
    <source>
        <dbReference type="EMBL" id="SMQ80032.1"/>
    </source>
</evidence>
<name>A0A1Y6FW77_9GAMM</name>
<feature type="binding site" evidence="4">
    <location>
        <position position="206"/>
    </location>
    <ligand>
        <name>a divalent metal cation</name>
        <dbReference type="ChEBI" id="CHEBI:60240"/>
        <label>1</label>
    </ligand>
</feature>
<proteinExistence type="inferred from homology"/>
<reference evidence="6" key="1">
    <citation type="submission" date="2017-04" db="EMBL/GenBank/DDBJ databases">
        <authorList>
            <person name="Varghese N."/>
            <person name="Submissions S."/>
        </authorList>
    </citation>
    <scope>NUCLEOTIDE SEQUENCE [LARGE SCALE GENOMIC DNA]</scope>
</reference>
<evidence type="ECO:0000256" key="4">
    <source>
        <dbReference type="PIRSR" id="PIRSR005902-1"/>
    </source>
</evidence>
<evidence type="ECO:0000256" key="1">
    <source>
        <dbReference type="ARBA" id="ARBA00009275"/>
    </source>
</evidence>
<organism evidence="5 6">
    <name type="scientific">Pseudidiomarina planktonica</name>
    <dbReference type="NCBI Taxonomy" id="1323738"/>
    <lineage>
        <taxon>Bacteria</taxon>
        <taxon>Pseudomonadati</taxon>
        <taxon>Pseudomonadota</taxon>
        <taxon>Gammaproteobacteria</taxon>
        <taxon>Alteromonadales</taxon>
        <taxon>Idiomarinaceae</taxon>
        <taxon>Pseudidiomarina</taxon>
    </lineage>
</organism>
<dbReference type="PROSITE" id="PS01091">
    <property type="entry name" value="TATD_3"/>
    <property type="match status" value="1"/>
</dbReference>
<keyword evidence="2 4" id="KW-0479">Metal-binding</keyword>